<keyword evidence="13" id="KW-1185">Reference proteome</keyword>
<comment type="caution">
    <text evidence="11">The sequence shown here is derived from an EMBL/GenBank/DDBJ whole genome shotgun (WGS) entry which is preliminary data.</text>
</comment>
<dbReference type="FunFam" id="3.30.63.10:FF:000002">
    <property type="entry name" value="Guanylate kinase 1"/>
    <property type="match status" value="1"/>
</dbReference>
<dbReference type="CDD" id="cd00071">
    <property type="entry name" value="GMPK"/>
    <property type="match status" value="1"/>
</dbReference>
<evidence type="ECO:0000313" key="13">
    <source>
        <dbReference type="Proteomes" id="UP000663829"/>
    </source>
</evidence>
<keyword evidence="9" id="KW-0067">ATP-binding</keyword>
<sequence length="565" mass="62218">MAANCSFPTDAASDTEIKLEGFYGFQAGYSKQNKLQGVSKNLTDNRKRIAFFTEAAFSATIKQELNNVIAGAKIVLVPTTKPKTSLSVNGSHLFLETDYGKIELGSPYDAGAKMRITGYKVVAATGTSWNKYIQLDSPNMLYKGLKPDFDTSDNFYMESFSNGFNDMTSKTEAARKVSYYTPKMEGFQFGISYTPDSANTGGNRDLKNLDINDKIFSSKSKTGIKTIVLANDNVIVLNQNVKDAISAGISYQHELLDDVAMEVAVTGEFAKPARKLLILDNEKDKNIQLESKLSSLKAYNIGAVLTYGNLSCGASYGSLGKSLTTPAYHKVGRVTEYYNGAVAYTQGPIKTSISYFRSLRYKNTTDAVSLGTEYLVTPGMLPYAEISYFQAKGRPVCLVDAPKAKTRGTMVLSIKHQGFAIILSSPSAAGKSSLAKALLQIDLNLTLSISATTRKARINEIDGINYYFKASDEFDQLIKQNALLEYTYIYGHYYGTPKAPIIKLLNQNKDILFDIDYQGMVAIKQALENVVTIFILPPNLNTLKQRIQDRGQDSSELLMITLKSR</sequence>
<reference evidence="11" key="1">
    <citation type="submission" date="2021-02" db="EMBL/GenBank/DDBJ databases">
        <authorList>
            <person name="Nowell W R."/>
        </authorList>
    </citation>
    <scope>NUCLEOTIDE SEQUENCE</scope>
</reference>
<evidence type="ECO:0000256" key="4">
    <source>
        <dbReference type="ARBA" id="ARBA00022452"/>
    </source>
</evidence>
<keyword evidence="8" id="KW-0496">Mitochondrion</keyword>
<evidence type="ECO:0000313" key="12">
    <source>
        <dbReference type="EMBL" id="CAF3886524.1"/>
    </source>
</evidence>
<evidence type="ECO:0000256" key="2">
    <source>
        <dbReference type="ARBA" id="ARBA00005790"/>
    </source>
</evidence>
<dbReference type="PROSITE" id="PS50052">
    <property type="entry name" value="GUANYLATE_KINASE_2"/>
    <property type="match status" value="1"/>
</dbReference>
<dbReference type="InterPro" id="IPR017665">
    <property type="entry name" value="Guanylate_kinase"/>
</dbReference>
<evidence type="ECO:0000256" key="8">
    <source>
        <dbReference type="ARBA" id="ARBA00022787"/>
    </source>
</evidence>
<dbReference type="Proteomes" id="UP000663829">
    <property type="component" value="Unassembled WGS sequence"/>
</dbReference>
<evidence type="ECO:0000259" key="10">
    <source>
        <dbReference type="PROSITE" id="PS50052"/>
    </source>
</evidence>
<accession>A0A814QPP1</accession>
<keyword evidence="4" id="KW-0812">Transmembrane</keyword>
<evidence type="ECO:0000256" key="1">
    <source>
        <dbReference type="ARBA" id="ARBA00004294"/>
    </source>
</evidence>
<dbReference type="NCBIfam" id="TIGR03263">
    <property type="entry name" value="guanyl_kin"/>
    <property type="match status" value="1"/>
</dbReference>
<evidence type="ECO:0000256" key="5">
    <source>
        <dbReference type="ARBA" id="ARBA00022679"/>
    </source>
</evidence>
<feature type="domain" description="Guanylate kinase-like" evidence="10">
    <location>
        <begin position="418"/>
        <end position="565"/>
    </location>
</feature>
<evidence type="ECO:0000256" key="9">
    <source>
        <dbReference type="ARBA" id="ARBA00022840"/>
    </source>
</evidence>
<dbReference type="GO" id="GO:0005829">
    <property type="term" value="C:cytosol"/>
    <property type="evidence" value="ECO:0007669"/>
    <property type="project" value="TreeGrafter"/>
</dbReference>
<dbReference type="GO" id="GO:0015288">
    <property type="term" value="F:porin activity"/>
    <property type="evidence" value="ECO:0007669"/>
    <property type="project" value="InterPro"/>
</dbReference>
<dbReference type="InterPro" id="IPR008144">
    <property type="entry name" value="Guanylate_kin-like_dom"/>
</dbReference>
<evidence type="ECO:0000256" key="7">
    <source>
        <dbReference type="ARBA" id="ARBA00022777"/>
    </source>
</evidence>
<organism evidence="11 13">
    <name type="scientific">Didymodactylos carnosus</name>
    <dbReference type="NCBI Taxonomy" id="1234261"/>
    <lineage>
        <taxon>Eukaryota</taxon>
        <taxon>Metazoa</taxon>
        <taxon>Spiralia</taxon>
        <taxon>Gnathifera</taxon>
        <taxon>Rotifera</taxon>
        <taxon>Eurotatoria</taxon>
        <taxon>Bdelloidea</taxon>
        <taxon>Philodinida</taxon>
        <taxon>Philodinidae</taxon>
        <taxon>Didymodactylos</taxon>
    </lineage>
</organism>
<gene>
    <name evidence="11" type="ORF">GPM918_LOCUS19785</name>
    <name evidence="12" type="ORF">SRO942_LOCUS19784</name>
</gene>
<evidence type="ECO:0000256" key="3">
    <source>
        <dbReference type="ARBA" id="ARBA00012961"/>
    </source>
</evidence>
<dbReference type="EMBL" id="CAJOBC010006087">
    <property type="protein sequence ID" value="CAF3886524.1"/>
    <property type="molecule type" value="Genomic_DNA"/>
</dbReference>
<proteinExistence type="inferred from homology"/>
<dbReference type="OrthoDB" id="6334211at2759"/>
<dbReference type="InterPro" id="IPR027417">
    <property type="entry name" value="P-loop_NTPase"/>
</dbReference>
<keyword evidence="8" id="KW-1000">Mitochondrion outer membrane</keyword>
<dbReference type="Proteomes" id="UP000681722">
    <property type="component" value="Unassembled WGS sequence"/>
</dbReference>
<dbReference type="Gene3D" id="3.30.63.10">
    <property type="entry name" value="Guanylate Kinase phosphate binding domain"/>
    <property type="match status" value="1"/>
</dbReference>
<dbReference type="SUPFAM" id="SSF56935">
    <property type="entry name" value="Porins"/>
    <property type="match status" value="1"/>
</dbReference>
<dbReference type="InterPro" id="IPR020590">
    <property type="entry name" value="Guanylate_kinase_CS"/>
</dbReference>
<dbReference type="Pfam" id="PF00625">
    <property type="entry name" value="Guanylate_kin"/>
    <property type="match status" value="1"/>
</dbReference>
<dbReference type="SMART" id="SM00072">
    <property type="entry name" value="GuKc"/>
    <property type="match status" value="1"/>
</dbReference>
<dbReference type="SUPFAM" id="SSF52540">
    <property type="entry name" value="P-loop containing nucleoside triphosphate hydrolases"/>
    <property type="match status" value="1"/>
</dbReference>
<keyword evidence="6" id="KW-0547">Nucleotide-binding</keyword>
<dbReference type="InterPro" id="IPR033900">
    <property type="entry name" value="Gram_neg_porin_domain"/>
</dbReference>
<dbReference type="GO" id="GO:0004385">
    <property type="term" value="F:GMP kinase activity"/>
    <property type="evidence" value="ECO:0007669"/>
    <property type="project" value="UniProtKB-EC"/>
</dbReference>
<dbReference type="InterPro" id="IPR023614">
    <property type="entry name" value="Porin_dom_sf"/>
</dbReference>
<keyword evidence="7" id="KW-0418">Kinase</keyword>
<keyword evidence="5" id="KW-0808">Transferase</keyword>
<keyword evidence="4" id="KW-1134">Transmembrane beta strand</keyword>
<dbReference type="InterPro" id="IPR008145">
    <property type="entry name" value="GK/Ca_channel_bsu"/>
</dbReference>
<dbReference type="AlphaFoldDB" id="A0A814QPP1"/>
<dbReference type="PROSITE" id="PS00856">
    <property type="entry name" value="GUANYLATE_KINASE_1"/>
    <property type="match status" value="1"/>
</dbReference>
<dbReference type="PANTHER" id="PTHR23117:SF13">
    <property type="entry name" value="GUANYLATE KINASE"/>
    <property type="match status" value="1"/>
</dbReference>
<protein>
    <recommendedName>
        <fullName evidence="3">guanylate kinase</fullName>
        <ecNumber evidence="3">2.7.4.8</ecNumber>
    </recommendedName>
</protein>
<comment type="similarity">
    <text evidence="2">Belongs to the guanylate kinase family.</text>
</comment>
<evidence type="ECO:0000313" key="11">
    <source>
        <dbReference type="EMBL" id="CAF1122965.1"/>
    </source>
</evidence>
<name>A0A814QPP1_9BILA</name>
<dbReference type="GO" id="GO:0005741">
    <property type="term" value="C:mitochondrial outer membrane"/>
    <property type="evidence" value="ECO:0007669"/>
    <property type="project" value="UniProtKB-SubCell"/>
</dbReference>
<dbReference type="EC" id="2.7.4.8" evidence="3"/>
<keyword evidence="4" id="KW-0472">Membrane</keyword>
<dbReference type="Gene3D" id="2.40.160.10">
    <property type="entry name" value="Porin"/>
    <property type="match status" value="1"/>
</dbReference>
<dbReference type="GO" id="GO:0005524">
    <property type="term" value="F:ATP binding"/>
    <property type="evidence" value="ECO:0007669"/>
    <property type="project" value="UniProtKB-KW"/>
</dbReference>
<dbReference type="PANTHER" id="PTHR23117">
    <property type="entry name" value="GUANYLATE KINASE-RELATED"/>
    <property type="match status" value="1"/>
</dbReference>
<dbReference type="Gene3D" id="3.40.50.300">
    <property type="entry name" value="P-loop containing nucleotide triphosphate hydrolases"/>
    <property type="match status" value="1"/>
</dbReference>
<comment type="subcellular location">
    <subcellularLocation>
        <location evidence="1">Mitochondrion outer membrane</location>
    </subcellularLocation>
</comment>
<dbReference type="EMBL" id="CAJNOQ010006086">
    <property type="protein sequence ID" value="CAF1122965.1"/>
    <property type="molecule type" value="Genomic_DNA"/>
</dbReference>
<evidence type="ECO:0000256" key="6">
    <source>
        <dbReference type="ARBA" id="ARBA00022741"/>
    </source>
</evidence>
<dbReference type="Pfam" id="PF13609">
    <property type="entry name" value="Porin_4"/>
    <property type="match status" value="1"/>
</dbReference>